<evidence type="ECO:0000259" key="7">
    <source>
        <dbReference type="Pfam" id="PF07980"/>
    </source>
</evidence>
<dbReference type="Pfam" id="PF14322">
    <property type="entry name" value="SusD-like_3"/>
    <property type="match status" value="1"/>
</dbReference>
<evidence type="ECO:0000313" key="9">
    <source>
        <dbReference type="EMBL" id="EKY00696.1"/>
    </source>
</evidence>
<dbReference type="HOGENOM" id="CLU_015553_3_2_10"/>
<comment type="caution">
    <text evidence="9">The sequence shown here is derived from an EMBL/GenBank/DDBJ whole genome shotgun (WGS) entry which is preliminary data.</text>
</comment>
<dbReference type="eggNOG" id="COG1834">
    <property type="taxonomic scope" value="Bacteria"/>
</dbReference>
<comment type="similarity">
    <text evidence="2">Belongs to the SusD family.</text>
</comment>
<evidence type="ECO:0008006" key="11">
    <source>
        <dbReference type="Google" id="ProtNLM"/>
    </source>
</evidence>
<evidence type="ECO:0000256" key="3">
    <source>
        <dbReference type="ARBA" id="ARBA00022729"/>
    </source>
</evidence>
<dbReference type="Gene3D" id="1.25.40.390">
    <property type="match status" value="1"/>
</dbReference>
<dbReference type="Pfam" id="PF07980">
    <property type="entry name" value="SusD_RagB"/>
    <property type="match status" value="1"/>
</dbReference>
<dbReference type="GO" id="GO:0009279">
    <property type="term" value="C:cell outer membrane"/>
    <property type="evidence" value="ECO:0007669"/>
    <property type="project" value="UniProtKB-SubCell"/>
</dbReference>
<gene>
    <name evidence="9" type="ORF">HMPREF9134_01434</name>
</gene>
<keyword evidence="5" id="KW-0998">Cell outer membrane</keyword>
<feature type="chain" id="PRO_5003954381" description="SusD family protein" evidence="6">
    <location>
        <begin position="28"/>
        <end position="510"/>
    </location>
</feature>
<evidence type="ECO:0000256" key="5">
    <source>
        <dbReference type="ARBA" id="ARBA00023237"/>
    </source>
</evidence>
<dbReference type="EMBL" id="AMEQ01000037">
    <property type="protein sequence ID" value="EKY00696.1"/>
    <property type="molecule type" value="Genomic_DNA"/>
</dbReference>
<dbReference type="PROSITE" id="PS51257">
    <property type="entry name" value="PROKAR_LIPOPROTEIN"/>
    <property type="match status" value="1"/>
</dbReference>
<dbReference type="InterPro" id="IPR033985">
    <property type="entry name" value="SusD-like_N"/>
</dbReference>
<dbReference type="Proteomes" id="UP000010408">
    <property type="component" value="Unassembled WGS sequence"/>
</dbReference>
<keyword evidence="3 6" id="KW-0732">Signal</keyword>
<dbReference type="AlphaFoldDB" id="L1NBJ6"/>
<reference evidence="9 10" key="1">
    <citation type="submission" date="2012-05" db="EMBL/GenBank/DDBJ databases">
        <authorList>
            <person name="Weinstock G."/>
            <person name="Sodergren E."/>
            <person name="Lobos E.A."/>
            <person name="Fulton L."/>
            <person name="Fulton R."/>
            <person name="Courtney L."/>
            <person name="Fronick C."/>
            <person name="O'Laughlin M."/>
            <person name="Godfrey J."/>
            <person name="Wilson R.M."/>
            <person name="Miner T."/>
            <person name="Farmer C."/>
            <person name="Delehaunty K."/>
            <person name="Cordes M."/>
            <person name="Minx P."/>
            <person name="Tomlinson C."/>
            <person name="Chen J."/>
            <person name="Wollam A."/>
            <person name="Pepin K.H."/>
            <person name="Bhonagiri V."/>
            <person name="Zhang X."/>
            <person name="Suruliraj S."/>
            <person name="Warren W."/>
            <person name="Mitreva M."/>
            <person name="Mardis E.R."/>
            <person name="Wilson R.K."/>
        </authorList>
    </citation>
    <scope>NUCLEOTIDE SEQUENCE [LARGE SCALE GENOMIC DNA]</scope>
    <source>
        <strain evidence="9 10">F0037</strain>
    </source>
</reference>
<evidence type="ECO:0000256" key="4">
    <source>
        <dbReference type="ARBA" id="ARBA00023136"/>
    </source>
</evidence>
<evidence type="ECO:0000256" key="1">
    <source>
        <dbReference type="ARBA" id="ARBA00004442"/>
    </source>
</evidence>
<dbReference type="InterPro" id="IPR011990">
    <property type="entry name" value="TPR-like_helical_dom_sf"/>
</dbReference>
<dbReference type="InterPro" id="IPR012944">
    <property type="entry name" value="SusD_RagB_dom"/>
</dbReference>
<evidence type="ECO:0000256" key="2">
    <source>
        <dbReference type="ARBA" id="ARBA00006275"/>
    </source>
</evidence>
<organism evidence="9 10">
    <name type="scientific">Porphyromonas catoniae F0037</name>
    <dbReference type="NCBI Taxonomy" id="1127696"/>
    <lineage>
        <taxon>Bacteria</taxon>
        <taxon>Pseudomonadati</taxon>
        <taxon>Bacteroidota</taxon>
        <taxon>Bacteroidia</taxon>
        <taxon>Bacteroidales</taxon>
        <taxon>Porphyromonadaceae</taxon>
        <taxon>Porphyromonas</taxon>
    </lineage>
</organism>
<feature type="signal peptide" evidence="6">
    <location>
        <begin position="1"/>
        <end position="27"/>
    </location>
</feature>
<proteinExistence type="inferred from homology"/>
<sequence>MHYHIMRTSIRNGICLVFALAALSACKKDFLDLEPTELPTADQIKEAGKWNPDVPEGFVNGILSTFFKSMQSTRGNHADFAQKAFDISSDLMSGDMEMSQTNYAWFQSPARLVSYQKDDIMNYSVWRISYRTVALSNSFFQSAGGDETIPSGSVQKQTIFSWGQVKTLRALAYLNLAHFYGGAYSDATKSKLTVPIYKASDDASKPKGLSTLEQVYDQIVKDLTQGIEAMESSGLKRSDKQYVDQTVARGALARAYMDLGNWEEAYNVANKVITEKASIYKLIPASELITNGFNNYKTPEFIWAVDITKDNTGGLASFWGHMDVYTYSYALVGARKAINQYLADEIPDTDLRKGWFHASLGVPVGKFFSVMGKTHGLGYDRTWLSDIVFMRMAEIYLISSEAAARKGDDPTAKTLLLKLLKERTEAAKYSEVETEINGLNHDDLIKKLLYNWRVEMWGEGFSLVVMRRFKNEVKRSPRNSFLQGATIKWDDARLIYEIPQQESTNNQLIK</sequence>
<dbReference type="STRING" id="1127696.HMPREF9134_01434"/>
<feature type="domain" description="SusD-like N-terminal" evidence="8">
    <location>
        <begin position="92"/>
        <end position="256"/>
    </location>
</feature>
<evidence type="ECO:0000259" key="8">
    <source>
        <dbReference type="Pfam" id="PF14322"/>
    </source>
</evidence>
<keyword evidence="4" id="KW-0472">Membrane</keyword>
<comment type="subcellular location">
    <subcellularLocation>
        <location evidence="1">Cell outer membrane</location>
    </subcellularLocation>
</comment>
<evidence type="ECO:0000313" key="10">
    <source>
        <dbReference type="Proteomes" id="UP000010408"/>
    </source>
</evidence>
<evidence type="ECO:0000256" key="6">
    <source>
        <dbReference type="SAM" id="SignalP"/>
    </source>
</evidence>
<protein>
    <recommendedName>
        <fullName evidence="11">SusD family protein</fullName>
    </recommendedName>
</protein>
<feature type="domain" description="RagB/SusD" evidence="7">
    <location>
        <begin position="349"/>
        <end position="475"/>
    </location>
</feature>
<accession>L1NBJ6</accession>
<dbReference type="PATRIC" id="fig|1127696.3.peg.1298"/>
<dbReference type="SUPFAM" id="SSF48452">
    <property type="entry name" value="TPR-like"/>
    <property type="match status" value="1"/>
</dbReference>
<name>L1NBJ6_9PORP</name>